<keyword evidence="2" id="KW-0472">Membrane</keyword>
<accession>A0A5C6SK45</accession>
<proteinExistence type="predicted"/>
<sequence length="298" mass="33588">MKNPWRHSRMSSAVAVIASCISVSCMIVAIFNEEIKTRGIETIKFEFPKLVSRFDLDDVRDRVPDVASKIEGGASRIVEEVSSKATAISNALKNIPTEVSLGMDEVCWGASPNQCTPIWKGMDNWFPGPLEQFIKIKQYPWALDIIKLNILRTGTTIATALFFLALFEWLVSTLWWKSTYDSATTEEEKDISREGEEIPREGEEKELPREGEEKEMSREVKKVTSRYVTIMVVLMSCLIMLLLLLNLTVVIGIDRVLVNVSSATESVSTKPGSLRDLLIVSFVFNIVFLVSFRLSRRG</sequence>
<evidence type="ECO:0000313" key="3">
    <source>
        <dbReference type="EMBL" id="TXB97810.1"/>
    </source>
</evidence>
<keyword evidence="2" id="KW-0812">Transmembrane</keyword>
<reference evidence="3 4" key="1">
    <citation type="submission" date="2019-07" db="EMBL/GenBank/DDBJ databases">
        <title>The First High-Quality Draft Genome Sequence of the Causal Agent of the Current Panama Disease Epidemic.</title>
        <authorList>
            <person name="Warmington R.J."/>
            <person name="Kay W."/>
            <person name="Jeffries A."/>
            <person name="Bebber D."/>
            <person name="Moore K."/>
            <person name="Studholme D.J."/>
        </authorList>
    </citation>
    <scope>NUCLEOTIDE SEQUENCE [LARGE SCALE GENOMIC DNA]</scope>
    <source>
        <strain evidence="3 4">TR4</strain>
    </source>
</reference>
<evidence type="ECO:0000256" key="2">
    <source>
        <dbReference type="SAM" id="Phobius"/>
    </source>
</evidence>
<feature type="transmembrane region" description="Helical" evidence="2">
    <location>
        <begin position="227"/>
        <end position="253"/>
    </location>
</feature>
<dbReference type="AlphaFoldDB" id="A0A5C6SK45"/>
<evidence type="ECO:0000256" key="1">
    <source>
        <dbReference type="SAM" id="MobiDB-lite"/>
    </source>
</evidence>
<feature type="transmembrane region" description="Helical" evidence="2">
    <location>
        <begin position="273"/>
        <end position="292"/>
    </location>
</feature>
<feature type="region of interest" description="Disordered" evidence="1">
    <location>
        <begin position="186"/>
        <end position="217"/>
    </location>
</feature>
<gene>
    <name evidence="3" type="ORF">FocTR4_00016948</name>
</gene>
<dbReference type="PROSITE" id="PS51257">
    <property type="entry name" value="PROKAR_LIPOPROTEIN"/>
    <property type="match status" value="1"/>
</dbReference>
<feature type="compositionally biased region" description="Basic and acidic residues" evidence="1">
    <location>
        <begin position="190"/>
        <end position="217"/>
    </location>
</feature>
<feature type="transmembrane region" description="Helical" evidence="2">
    <location>
        <begin position="12"/>
        <end position="31"/>
    </location>
</feature>
<evidence type="ECO:0000313" key="4">
    <source>
        <dbReference type="Proteomes" id="UP000321331"/>
    </source>
</evidence>
<organism evidence="3 4">
    <name type="scientific">Fusarium oxysporum f. sp. cubense</name>
    <dbReference type="NCBI Taxonomy" id="61366"/>
    <lineage>
        <taxon>Eukaryota</taxon>
        <taxon>Fungi</taxon>
        <taxon>Dikarya</taxon>
        <taxon>Ascomycota</taxon>
        <taxon>Pezizomycotina</taxon>
        <taxon>Sordariomycetes</taxon>
        <taxon>Hypocreomycetidae</taxon>
        <taxon>Hypocreales</taxon>
        <taxon>Nectriaceae</taxon>
        <taxon>Fusarium</taxon>
        <taxon>Fusarium oxysporum species complex</taxon>
    </lineage>
</organism>
<protein>
    <submittedName>
        <fullName evidence="3">Uncharacterized protein</fullName>
    </submittedName>
</protein>
<comment type="caution">
    <text evidence="3">The sequence shown here is derived from an EMBL/GenBank/DDBJ whole genome shotgun (WGS) entry which is preliminary data.</text>
</comment>
<dbReference type="Proteomes" id="UP000321331">
    <property type="component" value="Unassembled WGS sequence"/>
</dbReference>
<feature type="transmembrane region" description="Helical" evidence="2">
    <location>
        <begin position="150"/>
        <end position="171"/>
    </location>
</feature>
<keyword evidence="2" id="KW-1133">Transmembrane helix</keyword>
<dbReference type="EMBL" id="VMNF01000013">
    <property type="protein sequence ID" value="TXB97810.1"/>
    <property type="molecule type" value="Genomic_DNA"/>
</dbReference>
<name>A0A5C6SK45_FUSOC</name>